<dbReference type="PRINTS" id="PR00263">
    <property type="entry name" value="HBGFFGF"/>
</dbReference>
<protein>
    <recommendedName>
        <fullName evidence="2">Fibroblast growth factor</fullName>
        <shortName evidence="2">FGF</shortName>
    </recommendedName>
</protein>
<evidence type="ECO:0000256" key="2">
    <source>
        <dbReference type="RuleBase" id="RU049442"/>
    </source>
</evidence>
<reference evidence="4" key="1">
    <citation type="journal article" date="2016" name="Sci. Rep.">
        <title>Molecular characterization of firefly nuptial gifts: a multi-omics approach sheds light on postcopulatory sexual selection.</title>
        <authorList>
            <person name="Al-Wathiqui N."/>
            <person name="Fallon T.R."/>
            <person name="South A."/>
            <person name="Weng J.K."/>
            <person name="Lewis S.M."/>
        </authorList>
    </citation>
    <scope>NUCLEOTIDE SEQUENCE</scope>
</reference>
<feature type="region of interest" description="Disordered" evidence="3">
    <location>
        <begin position="345"/>
        <end position="377"/>
    </location>
</feature>
<feature type="compositionally biased region" description="Low complexity" evidence="3">
    <location>
        <begin position="215"/>
        <end position="232"/>
    </location>
</feature>
<dbReference type="PROSITE" id="PS00247">
    <property type="entry name" value="HBGF_FGF"/>
    <property type="match status" value="1"/>
</dbReference>
<evidence type="ECO:0000256" key="1">
    <source>
        <dbReference type="ARBA" id="ARBA00007936"/>
    </source>
</evidence>
<feature type="compositionally biased region" description="Basic residues" evidence="3">
    <location>
        <begin position="235"/>
        <end position="247"/>
    </location>
</feature>
<dbReference type="SUPFAM" id="SSF50353">
    <property type="entry name" value="Cytokine"/>
    <property type="match status" value="1"/>
</dbReference>
<dbReference type="CDD" id="cd23311">
    <property type="entry name" value="beta-trefoil_FGF_Bnl-like"/>
    <property type="match status" value="1"/>
</dbReference>
<accession>A0A1Y1JRL0</accession>
<dbReference type="AlphaFoldDB" id="A0A1Y1JRL0"/>
<dbReference type="Pfam" id="PF00167">
    <property type="entry name" value="FGF"/>
    <property type="match status" value="1"/>
</dbReference>
<sequence length="377" mass="42849">MLRLVFLGLLAATMCSFISAASAPQITRFNRQEGSPHPSSEEDPTIRSERSTNLSFITGTARKIRMYIKNRHLQLLPDGIVNGTSDDHNAYTILQRTTVGIGQLKIQGVATCQYLCMDICGLLYGSKEFGDECVFNEMMEQHHYNTYSSTKYSNDKRTLYLALNRKGQPRKVMLRANQQLGRLSSYTRVLTRAVSPESAEEFHPLRHHSHSCTVSPSIPAASSPAADSQTDSPRCRKKKKRKKKKRKCLEGEAESELCQKRPHTPHNNRKTQVRLNNNDSNKKCEFEDSDECQRVEVTNKKRHNNKLGDKLTLHGTKKRKKIPKNVKNKKARVITTTEALVTDEVPSDEDYTMETTTAWDFEDSTTMPDEFSTPHPD</sequence>
<organism evidence="4">
    <name type="scientific">Photinus pyralis</name>
    <name type="common">Common eastern firefly</name>
    <name type="synonym">Lampyris pyralis</name>
    <dbReference type="NCBI Taxonomy" id="7054"/>
    <lineage>
        <taxon>Eukaryota</taxon>
        <taxon>Metazoa</taxon>
        <taxon>Ecdysozoa</taxon>
        <taxon>Arthropoda</taxon>
        <taxon>Hexapoda</taxon>
        <taxon>Insecta</taxon>
        <taxon>Pterygota</taxon>
        <taxon>Neoptera</taxon>
        <taxon>Endopterygota</taxon>
        <taxon>Coleoptera</taxon>
        <taxon>Polyphaga</taxon>
        <taxon>Elateriformia</taxon>
        <taxon>Elateroidea</taxon>
        <taxon>Lampyridae</taxon>
        <taxon>Lampyrinae</taxon>
        <taxon>Photinus</taxon>
    </lineage>
</organism>
<dbReference type="GO" id="GO:0008083">
    <property type="term" value="F:growth factor activity"/>
    <property type="evidence" value="ECO:0007669"/>
    <property type="project" value="InterPro"/>
</dbReference>
<evidence type="ECO:0000256" key="3">
    <source>
        <dbReference type="SAM" id="MobiDB-lite"/>
    </source>
</evidence>
<dbReference type="PRINTS" id="PR00262">
    <property type="entry name" value="IL1HBGF"/>
</dbReference>
<feature type="region of interest" description="Disordered" evidence="3">
    <location>
        <begin position="28"/>
        <end position="51"/>
    </location>
</feature>
<feature type="chain" id="PRO_5011821907" description="Fibroblast growth factor" evidence="2">
    <location>
        <begin position="21"/>
        <end position="377"/>
    </location>
</feature>
<dbReference type="Gene3D" id="2.80.10.50">
    <property type="match status" value="1"/>
</dbReference>
<dbReference type="PANTHER" id="PTHR11486">
    <property type="entry name" value="FIBROBLAST GROWTH FACTOR"/>
    <property type="match status" value="1"/>
</dbReference>
<dbReference type="InterPro" id="IPR008996">
    <property type="entry name" value="IL1/FGF"/>
</dbReference>
<evidence type="ECO:0000313" key="4">
    <source>
        <dbReference type="EMBL" id="JAV51864.1"/>
    </source>
</evidence>
<feature type="region of interest" description="Disordered" evidence="3">
    <location>
        <begin position="200"/>
        <end position="280"/>
    </location>
</feature>
<keyword evidence="2" id="KW-0732">Signal</keyword>
<feature type="compositionally biased region" description="Basic residues" evidence="3">
    <location>
        <begin position="260"/>
        <end position="272"/>
    </location>
</feature>
<proteinExistence type="inferred from homology"/>
<name>A0A1Y1JRL0_PHOPY</name>
<feature type="signal peptide" evidence="2">
    <location>
        <begin position="1"/>
        <end position="20"/>
    </location>
</feature>
<comment type="similarity">
    <text evidence="1 2">Belongs to the heparin-binding growth factors family.</text>
</comment>
<dbReference type="EMBL" id="GEZM01102544">
    <property type="protein sequence ID" value="JAV51864.1"/>
    <property type="molecule type" value="Transcribed_RNA"/>
</dbReference>
<dbReference type="SMART" id="SM00442">
    <property type="entry name" value="FGF"/>
    <property type="match status" value="1"/>
</dbReference>
<dbReference type="InterPro" id="IPR002209">
    <property type="entry name" value="Fibroblast_GF_fam"/>
</dbReference>